<dbReference type="Proteomes" id="UP000316196">
    <property type="component" value="Unassembled WGS sequence"/>
</dbReference>
<dbReference type="CDD" id="cd08503">
    <property type="entry name" value="PBP2_NikA_DppA_OppA_like_17"/>
    <property type="match status" value="1"/>
</dbReference>
<gene>
    <name evidence="6" type="ORF">FB460_0981</name>
</gene>
<keyword evidence="7" id="KW-1185">Reference proteome</keyword>
<dbReference type="GO" id="GO:1904680">
    <property type="term" value="F:peptide transmembrane transporter activity"/>
    <property type="evidence" value="ECO:0007669"/>
    <property type="project" value="TreeGrafter"/>
</dbReference>
<dbReference type="Gene3D" id="3.10.105.10">
    <property type="entry name" value="Dipeptide-binding Protein, Domain 3"/>
    <property type="match status" value="1"/>
</dbReference>
<keyword evidence="4" id="KW-0732">Signal</keyword>
<comment type="subcellular location">
    <subcellularLocation>
        <location evidence="1">Cell envelope</location>
    </subcellularLocation>
</comment>
<proteinExistence type="inferred from homology"/>
<protein>
    <submittedName>
        <fullName evidence="6">Peptide/nickel transport system substrate-binding protein</fullName>
    </submittedName>
</protein>
<dbReference type="PROSITE" id="PS51318">
    <property type="entry name" value="TAT"/>
    <property type="match status" value="1"/>
</dbReference>
<evidence type="ECO:0000256" key="1">
    <source>
        <dbReference type="ARBA" id="ARBA00004196"/>
    </source>
</evidence>
<evidence type="ECO:0000259" key="5">
    <source>
        <dbReference type="Pfam" id="PF00496"/>
    </source>
</evidence>
<keyword evidence="3" id="KW-0813">Transport</keyword>
<reference evidence="6 7" key="1">
    <citation type="submission" date="2019-06" db="EMBL/GenBank/DDBJ databases">
        <title>Sequencing the genomes of 1000 actinobacteria strains.</title>
        <authorList>
            <person name="Klenk H.-P."/>
        </authorList>
    </citation>
    <scope>NUCLEOTIDE SEQUENCE [LARGE SCALE GENOMIC DNA]</scope>
    <source>
        <strain evidence="6 7">DSM 8251</strain>
    </source>
</reference>
<dbReference type="GO" id="GO:0030313">
    <property type="term" value="C:cell envelope"/>
    <property type="evidence" value="ECO:0007669"/>
    <property type="project" value="UniProtKB-SubCell"/>
</dbReference>
<evidence type="ECO:0000256" key="3">
    <source>
        <dbReference type="ARBA" id="ARBA00022448"/>
    </source>
</evidence>
<accession>A0A542ZSG5</accession>
<dbReference type="InterPro" id="IPR039424">
    <property type="entry name" value="SBP_5"/>
</dbReference>
<sequence>MPAPFVPLDMRTTRRAVLGGVLGLGALSVLSGCGRGQAEAAPKFDLSKPVKGGSLTVGFVGGGASDTLDAQVATNLGDIGRAINLYNSLMYFDDDYELRPMLAEEITPNEDATVWTVKLRSGVKFSDGRPLRPEDVIASYTRIIDPDDPKNGAASLGHLDRMVKVDERTVEFHLSSADAEFDNLTGSYSNVIVPEDFDVENPVGTGPFMLEDFVPAQSTVMVPNPHYWGDEGPHLERVVLLNFNDNDALINALLSNQVDAIASIPAALTHVLESDPRLSILNSVTGMYLPFTMRVDQEPFDDVRVRQAMRLAVDRPGMINQTLSGQGIVGNDMYAVFDPSYPDVPQREQNIAEAKRLLAEAGHPDGIDIELVTAPIQAGAVEAAQVFAQQAKEADIRVKINQMDLTAFWGDYLNYGFSQSFWYTRNFLEQASASSLPDSPFNECHFDDPEFNELVAAARAERDPERRAEIIAEAQTILFERGGFIIWGFANQLDAHQNYVGGLVENRTGIPLSGFQFHRVFIGEAL</sequence>
<dbReference type="EMBL" id="VFOR01000001">
    <property type="protein sequence ID" value="TQL63180.1"/>
    <property type="molecule type" value="Genomic_DNA"/>
</dbReference>
<dbReference type="GO" id="GO:0042597">
    <property type="term" value="C:periplasmic space"/>
    <property type="evidence" value="ECO:0007669"/>
    <property type="project" value="UniProtKB-ARBA"/>
</dbReference>
<comment type="caution">
    <text evidence="6">The sequence shown here is derived from an EMBL/GenBank/DDBJ whole genome shotgun (WGS) entry which is preliminary data.</text>
</comment>
<dbReference type="GO" id="GO:0015833">
    <property type="term" value="P:peptide transport"/>
    <property type="evidence" value="ECO:0007669"/>
    <property type="project" value="TreeGrafter"/>
</dbReference>
<evidence type="ECO:0000256" key="2">
    <source>
        <dbReference type="ARBA" id="ARBA00005695"/>
    </source>
</evidence>
<dbReference type="PANTHER" id="PTHR30290">
    <property type="entry name" value="PERIPLASMIC BINDING COMPONENT OF ABC TRANSPORTER"/>
    <property type="match status" value="1"/>
</dbReference>
<dbReference type="RefSeq" id="WP_211345832.1">
    <property type="nucleotide sequence ID" value="NZ_BAAAMD010000001.1"/>
</dbReference>
<dbReference type="PANTHER" id="PTHR30290:SF10">
    <property type="entry name" value="PERIPLASMIC OLIGOPEPTIDE-BINDING PROTEIN-RELATED"/>
    <property type="match status" value="1"/>
</dbReference>
<name>A0A542ZSG5_9ACTN</name>
<dbReference type="GO" id="GO:0043190">
    <property type="term" value="C:ATP-binding cassette (ABC) transporter complex"/>
    <property type="evidence" value="ECO:0007669"/>
    <property type="project" value="InterPro"/>
</dbReference>
<dbReference type="PIRSF" id="PIRSF002741">
    <property type="entry name" value="MppA"/>
    <property type="match status" value="1"/>
</dbReference>
<dbReference type="AlphaFoldDB" id="A0A542ZSG5"/>
<organism evidence="6 7">
    <name type="scientific">Propioniferax innocua</name>
    <dbReference type="NCBI Taxonomy" id="1753"/>
    <lineage>
        <taxon>Bacteria</taxon>
        <taxon>Bacillati</taxon>
        <taxon>Actinomycetota</taxon>
        <taxon>Actinomycetes</taxon>
        <taxon>Propionibacteriales</taxon>
        <taxon>Propionibacteriaceae</taxon>
        <taxon>Propioniferax</taxon>
    </lineage>
</organism>
<evidence type="ECO:0000313" key="7">
    <source>
        <dbReference type="Proteomes" id="UP000316196"/>
    </source>
</evidence>
<feature type="domain" description="Solute-binding protein family 5" evidence="5">
    <location>
        <begin position="97"/>
        <end position="420"/>
    </location>
</feature>
<evidence type="ECO:0000256" key="4">
    <source>
        <dbReference type="ARBA" id="ARBA00022729"/>
    </source>
</evidence>
<dbReference type="Gene3D" id="3.90.76.10">
    <property type="entry name" value="Dipeptide-binding Protein, Domain 1"/>
    <property type="match status" value="1"/>
</dbReference>
<dbReference type="Gene3D" id="3.40.190.10">
    <property type="entry name" value="Periplasmic binding protein-like II"/>
    <property type="match status" value="1"/>
</dbReference>
<dbReference type="InterPro" id="IPR000914">
    <property type="entry name" value="SBP_5_dom"/>
</dbReference>
<comment type="similarity">
    <text evidence="2">Belongs to the bacterial solute-binding protein 5 family.</text>
</comment>
<evidence type="ECO:0000313" key="6">
    <source>
        <dbReference type="EMBL" id="TQL63180.1"/>
    </source>
</evidence>
<dbReference type="InterPro" id="IPR030678">
    <property type="entry name" value="Peptide/Ni-bd"/>
</dbReference>
<dbReference type="InterPro" id="IPR006311">
    <property type="entry name" value="TAT_signal"/>
</dbReference>
<dbReference type="Pfam" id="PF00496">
    <property type="entry name" value="SBP_bac_5"/>
    <property type="match status" value="1"/>
</dbReference>
<dbReference type="SUPFAM" id="SSF53850">
    <property type="entry name" value="Periplasmic binding protein-like II"/>
    <property type="match status" value="1"/>
</dbReference>